<reference evidence="4" key="4">
    <citation type="submission" date="2025-05" db="UniProtKB">
        <authorList>
            <consortium name="EnsemblFungi"/>
        </authorList>
    </citation>
    <scope>IDENTIFICATION</scope>
    <source>
        <strain evidence="4">isolate 1-1 / race 1 (BBBD)</strain>
    </source>
</reference>
<proteinExistence type="predicted"/>
<evidence type="ECO:0000313" key="5">
    <source>
        <dbReference type="Proteomes" id="UP000005240"/>
    </source>
</evidence>
<dbReference type="Pfam" id="PF14303">
    <property type="entry name" value="NAM-associated"/>
    <property type="match status" value="1"/>
</dbReference>
<dbReference type="InterPro" id="IPR029466">
    <property type="entry name" value="NAM-associated_C"/>
</dbReference>
<dbReference type="PANTHER" id="PTHR45023">
    <property type="match status" value="1"/>
</dbReference>
<feature type="domain" description="No apical meristem-associated C-terminal" evidence="2">
    <location>
        <begin position="116"/>
        <end position="249"/>
    </location>
</feature>
<dbReference type="EnsemblFungi" id="PTTG_28231-t43_1">
    <property type="protein sequence ID" value="PTTG_28231-t43_1-p1"/>
    <property type="gene ID" value="PTTG_28231"/>
</dbReference>
<evidence type="ECO:0000259" key="2">
    <source>
        <dbReference type="Pfam" id="PF14303"/>
    </source>
</evidence>
<accession>A0A180GD62</accession>
<dbReference type="VEuPathDB" id="FungiDB:PTTG_28231"/>
<reference evidence="4 5" key="3">
    <citation type="journal article" date="2017" name="G3 (Bethesda)">
        <title>Comparative analysis highlights variable genome content of wheat rusts and divergence of the mating loci.</title>
        <authorList>
            <person name="Cuomo C.A."/>
            <person name="Bakkeren G."/>
            <person name="Khalil H.B."/>
            <person name="Panwar V."/>
            <person name="Joly D."/>
            <person name="Linning R."/>
            <person name="Sakthikumar S."/>
            <person name="Song X."/>
            <person name="Adiconis X."/>
            <person name="Fan L."/>
            <person name="Goldberg J.M."/>
            <person name="Levin J.Z."/>
            <person name="Young S."/>
            <person name="Zeng Q."/>
            <person name="Anikster Y."/>
            <person name="Bruce M."/>
            <person name="Wang M."/>
            <person name="Yin C."/>
            <person name="McCallum B."/>
            <person name="Szabo L.J."/>
            <person name="Hulbert S."/>
            <person name="Chen X."/>
            <person name="Fellers J.P."/>
        </authorList>
    </citation>
    <scope>NUCLEOTIDE SEQUENCE</scope>
    <source>
        <strain evidence="4">isolate 1-1 / race 1 (BBBD)</strain>
        <strain evidence="5">Isolate 1-1 / race 1 (BBBD)</strain>
    </source>
</reference>
<name>A0A180GD62_PUCT1</name>
<dbReference type="Proteomes" id="UP000005240">
    <property type="component" value="Unassembled WGS sequence"/>
</dbReference>
<feature type="domain" description="Myb/SANT-like DNA-binding" evidence="1">
    <location>
        <begin position="35"/>
        <end position="72"/>
    </location>
</feature>
<evidence type="ECO:0000313" key="3">
    <source>
        <dbReference type="EMBL" id="OAV90676.1"/>
    </source>
</evidence>
<evidence type="ECO:0008006" key="6">
    <source>
        <dbReference type="Google" id="ProtNLM"/>
    </source>
</evidence>
<protein>
    <recommendedName>
        <fullName evidence="6">Myb-like domain-containing protein</fullName>
    </recommendedName>
</protein>
<gene>
    <name evidence="3" type="ORF">PTTG_28231</name>
</gene>
<dbReference type="InterPro" id="IPR028002">
    <property type="entry name" value="Myb_DNA-bind_5"/>
</dbReference>
<dbReference type="AlphaFoldDB" id="A0A180GD62"/>
<dbReference type="EMBL" id="ADAS02000096">
    <property type="protein sequence ID" value="OAV90676.1"/>
    <property type="molecule type" value="Genomic_DNA"/>
</dbReference>
<evidence type="ECO:0000259" key="1">
    <source>
        <dbReference type="Pfam" id="PF13873"/>
    </source>
</evidence>
<dbReference type="Pfam" id="PF13873">
    <property type="entry name" value="Myb_DNA-bind_5"/>
    <property type="match status" value="1"/>
</dbReference>
<dbReference type="STRING" id="630390.A0A180GD62"/>
<dbReference type="OrthoDB" id="693833at2759"/>
<organism evidence="3">
    <name type="scientific">Puccinia triticina (isolate 1-1 / race 1 (BBBD))</name>
    <name type="common">Brown leaf rust fungus</name>
    <dbReference type="NCBI Taxonomy" id="630390"/>
    <lineage>
        <taxon>Eukaryota</taxon>
        <taxon>Fungi</taxon>
        <taxon>Dikarya</taxon>
        <taxon>Basidiomycota</taxon>
        <taxon>Pucciniomycotina</taxon>
        <taxon>Pucciniomycetes</taxon>
        <taxon>Pucciniales</taxon>
        <taxon>Pucciniaceae</taxon>
        <taxon>Puccinia</taxon>
    </lineage>
</organism>
<sequence length="277" mass="31244">MSDLDEFWILMILRPCTHLATTTLAKSWMKILEDTIQSTGQKKEDFWKCIAKDFNAYGAVERDWNHCKNRWGQHIQKDSLKFSAIYRKLEKNQPSGSVSTDLLPDAKKAYYEQEGKQFSFERYWLVIKDLPKWINLFKNQNPQDLGATISAPNPSTPGTPANTFPITSQSPSASQMVSEGSCKRPPGIHAAKQAMKQDHYNAKKILILSNCSSDYRDQTLAMKKINKIQQAVAKAEVSQTNMEIMSKDIMQQLTGQGLPRIPATPKGDDFAGHAQST</sequence>
<dbReference type="PANTHER" id="PTHR45023:SF4">
    <property type="entry name" value="GLYCINE-RICH PROTEIN-RELATED"/>
    <property type="match status" value="1"/>
</dbReference>
<reference evidence="3" key="2">
    <citation type="submission" date="2016-05" db="EMBL/GenBank/DDBJ databases">
        <title>Comparative analysis highlights variable genome content of wheat rusts and divergence of the mating loci.</title>
        <authorList>
            <person name="Cuomo C.A."/>
            <person name="Bakkeren G."/>
            <person name="Szabo L."/>
            <person name="Khalil H."/>
            <person name="Joly D."/>
            <person name="Goldberg J."/>
            <person name="Young S."/>
            <person name="Zeng Q."/>
            <person name="Fellers J."/>
        </authorList>
    </citation>
    <scope>NUCLEOTIDE SEQUENCE [LARGE SCALE GENOMIC DNA]</scope>
    <source>
        <strain evidence="3">1-1 BBBD Race 1</strain>
    </source>
</reference>
<reference evidence="3" key="1">
    <citation type="submission" date="2009-11" db="EMBL/GenBank/DDBJ databases">
        <authorList>
            <consortium name="The Broad Institute Genome Sequencing Platform"/>
            <person name="Ward D."/>
            <person name="Feldgarden M."/>
            <person name="Earl A."/>
            <person name="Young S.K."/>
            <person name="Zeng Q."/>
            <person name="Koehrsen M."/>
            <person name="Alvarado L."/>
            <person name="Berlin A."/>
            <person name="Bochicchio J."/>
            <person name="Borenstein D."/>
            <person name="Chapman S.B."/>
            <person name="Chen Z."/>
            <person name="Engels R."/>
            <person name="Freedman E."/>
            <person name="Gellesch M."/>
            <person name="Goldberg J."/>
            <person name="Griggs A."/>
            <person name="Gujja S."/>
            <person name="Heilman E."/>
            <person name="Heiman D."/>
            <person name="Hepburn T."/>
            <person name="Howarth C."/>
            <person name="Jen D."/>
            <person name="Larson L."/>
            <person name="Lewis B."/>
            <person name="Mehta T."/>
            <person name="Park D."/>
            <person name="Pearson M."/>
            <person name="Roberts A."/>
            <person name="Saif S."/>
            <person name="Shea T."/>
            <person name="Shenoy N."/>
            <person name="Sisk P."/>
            <person name="Stolte C."/>
            <person name="Sykes S."/>
            <person name="Thomson T."/>
            <person name="Walk T."/>
            <person name="White J."/>
            <person name="Yandava C."/>
            <person name="Izard J."/>
            <person name="Baranova O.V."/>
            <person name="Blanton J.M."/>
            <person name="Tanner A.C."/>
            <person name="Dewhirst F.E."/>
            <person name="Haas B."/>
            <person name="Nusbaum C."/>
            <person name="Birren B."/>
        </authorList>
    </citation>
    <scope>NUCLEOTIDE SEQUENCE [LARGE SCALE GENOMIC DNA]</scope>
    <source>
        <strain evidence="3">1-1 BBBD Race 1</strain>
    </source>
</reference>
<evidence type="ECO:0000313" key="4">
    <source>
        <dbReference type="EnsemblFungi" id="PTTG_28231-t43_1-p1"/>
    </source>
</evidence>
<keyword evidence="5" id="KW-1185">Reference proteome</keyword>